<accession>A0AA43RJ21</accession>
<dbReference type="Gene3D" id="1.10.287.860">
    <property type="entry name" value="Nucleotidyltransferase"/>
    <property type="match status" value="1"/>
</dbReference>
<dbReference type="EMBL" id="JAUMVS010000149">
    <property type="protein sequence ID" value="MDO4842359.1"/>
    <property type="molecule type" value="Genomic_DNA"/>
</dbReference>
<proteinExistence type="predicted"/>
<sequence>MRNNELRGPTAIDTDIIPSDSEHVFAQEALYQEAMMRYHCAILEMRTKLEVLSKDMTVRYRRNPIEFIESRLKKPSSIARKLKKMGLEVTVDNMTQNLSDIAGIRVLCAYIDDIYEIARMLARQKDVKIITVKDYIKTPKDNGYRSYHLIVEIPVYFSDAVRPVRCEIQIRTIAMDFWATLDHDMQYKKQVEDSEAIMRELKECADVIHQTDEKMMRLRERIHRIDSE</sequence>
<feature type="domain" description="RelA/SpoT" evidence="1">
    <location>
        <begin position="70"/>
        <end position="193"/>
    </location>
</feature>
<evidence type="ECO:0000313" key="2">
    <source>
        <dbReference type="EMBL" id="MDO4842359.1"/>
    </source>
</evidence>
<dbReference type="AlphaFoldDB" id="A0AA43RJ21"/>
<reference evidence="2" key="1">
    <citation type="submission" date="2023-07" db="EMBL/GenBank/DDBJ databases">
        <title>Between Cages and Wild: Unraveling the Impact of Captivity on Animal Microbiomes and Antimicrobial Resistance.</title>
        <authorList>
            <person name="Schmartz G.P."/>
            <person name="Rehner J."/>
            <person name="Schuff M.J."/>
            <person name="Becker S.L."/>
            <person name="Kravczyk M."/>
            <person name="Gurevich A."/>
            <person name="Francke R."/>
            <person name="Mueller R."/>
            <person name="Keller V."/>
            <person name="Keller A."/>
        </authorList>
    </citation>
    <scope>NUCLEOTIDE SEQUENCE</scope>
    <source>
        <strain evidence="2">S12M_St_49</strain>
    </source>
</reference>
<evidence type="ECO:0000259" key="1">
    <source>
        <dbReference type="SMART" id="SM00954"/>
    </source>
</evidence>
<dbReference type="GO" id="GO:0015969">
    <property type="term" value="P:guanosine tetraphosphate metabolic process"/>
    <property type="evidence" value="ECO:0007669"/>
    <property type="project" value="InterPro"/>
</dbReference>
<dbReference type="PANTHER" id="PTHR47837">
    <property type="entry name" value="GTP PYROPHOSPHOKINASE YJBM"/>
    <property type="match status" value="1"/>
</dbReference>
<evidence type="ECO:0000313" key="3">
    <source>
        <dbReference type="Proteomes" id="UP001168575"/>
    </source>
</evidence>
<gene>
    <name evidence="2" type="ORF">Q3982_06765</name>
</gene>
<comment type="caution">
    <text evidence="2">The sequence shown here is derived from an EMBL/GenBank/DDBJ whole genome shotgun (WGS) entry which is preliminary data.</text>
</comment>
<dbReference type="PANTHER" id="PTHR47837:SF2">
    <property type="entry name" value="GTP PYROPHOSPHOKINASE YWAC"/>
    <property type="match status" value="1"/>
</dbReference>
<organism evidence="2 3">
    <name type="scientific">Phoenicibacter congonensis</name>
    <dbReference type="NCBI Taxonomy" id="1944646"/>
    <lineage>
        <taxon>Bacteria</taxon>
        <taxon>Bacillati</taxon>
        <taxon>Actinomycetota</taxon>
        <taxon>Coriobacteriia</taxon>
        <taxon>Eggerthellales</taxon>
        <taxon>Eggerthellaceae</taxon>
        <taxon>Phoenicibacter</taxon>
    </lineage>
</organism>
<keyword evidence="3" id="KW-1185">Reference proteome</keyword>
<protein>
    <submittedName>
        <fullName evidence="2">GTP pyrophosphokinase family protein</fullName>
    </submittedName>
</protein>
<dbReference type="Gene3D" id="3.30.460.10">
    <property type="entry name" value="Beta Polymerase, domain 2"/>
    <property type="match status" value="1"/>
</dbReference>
<dbReference type="InterPro" id="IPR007685">
    <property type="entry name" value="RelA_SpoT"/>
</dbReference>
<dbReference type="SMART" id="SM00954">
    <property type="entry name" value="RelA_SpoT"/>
    <property type="match status" value="1"/>
</dbReference>
<dbReference type="SUPFAM" id="SSF81301">
    <property type="entry name" value="Nucleotidyltransferase"/>
    <property type="match status" value="1"/>
</dbReference>
<dbReference type="InterPro" id="IPR043519">
    <property type="entry name" value="NT_sf"/>
</dbReference>
<dbReference type="CDD" id="cd05399">
    <property type="entry name" value="NT_Rel-Spo_like"/>
    <property type="match status" value="1"/>
</dbReference>
<dbReference type="InterPro" id="IPR052366">
    <property type="entry name" value="GTP_Pyrophosphokinase"/>
</dbReference>
<dbReference type="Pfam" id="PF04607">
    <property type="entry name" value="RelA_SpoT"/>
    <property type="match status" value="1"/>
</dbReference>
<name>A0AA43RJ21_9ACTN</name>
<dbReference type="Proteomes" id="UP001168575">
    <property type="component" value="Unassembled WGS sequence"/>
</dbReference>